<keyword evidence="4" id="KW-0808">Transferase</keyword>
<feature type="transmembrane region" description="Helical" evidence="2">
    <location>
        <begin position="374"/>
        <end position="390"/>
    </location>
</feature>
<gene>
    <name evidence="4" type="ORF">F6X51_10040</name>
</gene>
<feature type="transmembrane region" description="Helical" evidence="2">
    <location>
        <begin position="397"/>
        <end position="416"/>
    </location>
</feature>
<evidence type="ECO:0000259" key="3">
    <source>
        <dbReference type="Pfam" id="PF00535"/>
    </source>
</evidence>
<proteinExistence type="predicted"/>
<feature type="domain" description="Glycosyltransferase 2-like" evidence="3">
    <location>
        <begin position="109"/>
        <end position="264"/>
    </location>
</feature>
<accession>A0A6N6MS65</accession>
<comment type="caution">
    <text evidence="4">The sequence shown here is derived from an EMBL/GenBank/DDBJ whole genome shotgun (WGS) entry which is preliminary data.</text>
</comment>
<keyword evidence="2" id="KW-1133">Transmembrane helix</keyword>
<dbReference type="AlphaFoldDB" id="A0A6N6MS65"/>
<evidence type="ECO:0000256" key="2">
    <source>
        <dbReference type="SAM" id="Phobius"/>
    </source>
</evidence>
<keyword evidence="5" id="KW-1185">Reference proteome</keyword>
<feature type="transmembrane region" description="Helical" evidence="2">
    <location>
        <begin position="347"/>
        <end position="368"/>
    </location>
</feature>
<feature type="region of interest" description="Disordered" evidence="1">
    <location>
        <begin position="1"/>
        <end position="36"/>
    </location>
</feature>
<dbReference type="GO" id="GO:0016740">
    <property type="term" value="F:transferase activity"/>
    <property type="evidence" value="ECO:0007669"/>
    <property type="project" value="UniProtKB-KW"/>
</dbReference>
<dbReference type="Gene3D" id="3.90.550.10">
    <property type="entry name" value="Spore Coat Polysaccharide Biosynthesis Protein SpsA, Chain A"/>
    <property type="match status" value="1"/>
</dbReference>
<dbReference type="EMBL" id="VZZJ01000006">
    <property type="protein sequence ID" value="KAB1074050.1"/>
    <property type="molecule type" value="Genomic_DNA"/>
</dbReference>
<sequence>MAGPPSERARRSDVQAPTAKSHLTSQRTPRRMHRAAVPRLPFGRGSTWHTRKLALRLRSYSQAQRHCATQTQVGNPHRMLCLEAGRPYQRDTFLDQQAHDIVPDQPTISIVIKALNEEQRIAAAIESALAALAGHDGEVILADSASTDRTLEIARRYPIRIVTLQRIADRSCGAGAQLGYQYCRGRFICLIDGDMKLQPGFLGKALEQLARDPMLAGIGGLIRERETSNVEFEARERRIEPDRQPGAVSRLDCGGLYRREAIEAIGYFTDRNLHGGEELDLGCRLHAAGWTLARIDSVAIDHHGHSDGDFRLLARRFRNKTAFATGEAFRAAFGQPQFRLIFRNNNAFLLCAIIHLWWLSMLAALVAVPGWQKAVAFGVLLALPFGAMALKWRSWRYALYAVSAWNIYAVGFWFGLLRPRIRPQAWIDGHVVADAKPNSAAA</sequence>
<dbReference type="Proteomes" id="UP000441523">
    <property type="component" value="Unassembled WGS sequence"/>
</dbReference>
<protein>
    <submittedName>
        <fullName evidence="4">Glycosyltransferase family 2 protein</fullName>
    </submittedName>
</protein>
<evidence type="ECO:0000313" key="5">
    <source>
        <dbReference type="Proteomes" id="UP000441523"/>
    </source>
</evidence>
<name>A0A6N6MS65_9HYPH</name>
<dbReference type="InterPro" id="IPR029044">
    <property type="entry name" value="Nucleotide-diphossugar_trans"/>
</dbReference>
<dbReference type="InterPro" id="IPR001173">
    <property type="entry name" value="Glyco_trans_2-like"/>
</dbReference>
<dbReference type="InterPro" id="IPR050834">
    <property type="entry name" value="Glycosyltransf_2"/>
</dbReference>
<dbReference type="Pfam" id="PF00535">
    <property type="entry name" value="Glycos_transf_2"/>
    <property type="match status" value="1"/>
</dbReference>
<keyword evidence="2" id="KW-0812">Transmembrane</keyword>
<organism evidence="4 5">
    <name type="scientific">Methylobacterium planeticum</name>
    <dbReference type="NCBI Taxonomy" id="2615211"/>
    <lineage>
        <taxon>Bacteria</taxon>
        <taxon>Pseudomonadati</taxon>
        <taxon>Pseudomonadota</taxon>
        <taxon>Alphaproteobacteria</taxon>
        <taxon>Hyphomicrobiales</taxon>
        <taxon>Methylobacteriaceae</taxon>
        <taxon>Methylobacterium</taxon>
    </lineage>
</organism>
<dbReference type="PANTHER" id="PTHR43685:SF2">
    <property type="entry name" value="GLYCOSYLTRANSFERASE 2-LIKE DOMAIN-CONTAINING PROTEIN"/>
    <property type="match status" value="1"/>
</dbReference>
<dbReference type="SUPFAM" id="SSF53448">
    <property type="entry name" value="Nucleotide-diphospho-sugar transferases"/>
    <property type="match status" value="1"/>
</dbReference>
<keyword evidence="2" id="KW-0472">Membrane</keyword>
<evidence type="ECO:0000256" key="1">
    <source>
        <dbReference type="SAM" id="MobiDB-lite"/>
    </source>
</evidence>
<dbReference type="PANTHER" id="PTHR43685">
    <property type="entry name" value="GLYCOSYLTRANSFERASE"/>
    <property type="match status" value="1"/>
</dbReference>
<evidence type="ECO:0000313" key="4">
    <source>
        <dbReference type="EMBL" id="KAB1074050.1"/>
    </source>
</evidence>
<reference evidence="4 5" key="1">
    <citation type="submission" date="2019-09" db="EMBL/GenBank/DDBJ databases">
        <title>YIM 132548 draft genome.</title>
        <authorList>
            <person name="Jiang L."/>
        </authorList>
    </citation>
    <scope>NUCLEOTIDE SEQUENCE [LARGE SCALE GENOMIC DNA]</scope>
    <source>
        <strain evidence="4 5">YIM 132548</strain>
    </source>
</reference>